<gene>
    <name evidence="2" type="ORF">BHC57_00025</name>
</gene>
<reference evidence="2 3" key="1">
    <citation type="journal article" date="2017" name="MBio">
        <title>Type VI secretion-mediated competition in the bee gut microbiome.</title>
        <authorList>
            <person name="Steele M.I."/>
            <person name="Kwong W.K."/>
            <person name="Powell J.E."/>
            <person name="Whiteley M."/>
            <person name="Moran N.A."/>
        </authorList>
    </citation>
    <scope>NUCLEOTIDE SEQUENCE [LARGE SCALE GENOMIC DNA]</scope>
    <source>
        <strain evidence="2 3">HK3</strain>
    </source>
</reference>
<sequence>MQYKRNQNTNLQHTANSKRKNEQLNQILMQPKFDEAEAKRYVLNHYMSRMQQDVNELKVQYEFLQVLNHQQRKNWINNCLR</sequence>
<proteinExistence type="predicted"/>
<feature type="compositionally biased region" description="Polar residues" evidence="1">
    <location>
        <begin position="1"/>
        <end position="15"/>
    </location>
</feature>
<dbReference type="Gene3D" id="1.20.120.1490">
    <property type="match status" value="1"/>
</dbReference>
<comment type="caution">
    <text evidence="2">The sequence shown here is derived from an EMBL/GenBank/DDBJ whole genome shotgun (WGS) entry which is preliminary data.</text>
</comment>
<evidence type="ECO:0000313" key="3">
    <source>
        <dbReference type="Proteomes" id="UP000230463"/>
    </source>
</evidence>
<dbReference type="EMBL" id="MEIU01000001">
    <property type="protein sequence ID" value="PIT62826.1"/>
    <property type="molecule type" value="Genomic_DNA"/>
</dbReference>
<evidence type="ECO:0000256" key="1">
    <source>
        <dbReference type="SAM" id="MobiDB-lite"/>
    </source>
</evidence>
<name>A0A855FYD1_9NEIS</name>
<organism evidence="2 3">
    <name type="scientific">Snodgrassella alvi</name>
    <dbReference type="NCBI Taxonomy" id="1196083"/>
    <lineage>
        <taxon>Bacteria</taxon>
        <taxon>Pseudomonadati</taxon>
        <taxon>Pseudomonadota</taxon>
        <taxon>Betaproteobacteria</taxon>
        <taxon>Neisseriales</taxon>
        <taxon>Neisseriaceae</taxon>
        <taxon>Snodgrassella</taxon>
    </lineage>
</organism>
<dbReference type="AlphaFoldDB" id="A0A855FYD1"/>
<evidence type="ECO:0000313" key="2">
    <source>
        <dbReference type="EMBL" id="PIT62826.1"/>
    </source>
</evidence>
<protein>
    <submittedName>
        <fullName evidence="2">Uncharacterized protein</fullName>
    </submittedName>
</protein>
<feature type="region of interest" description="Disordered" evidence="1">
    <location>
        <begin position="1"/>
        <end position="23"/>
    </location>
</feature>
<dbReference type="Proteomes" id="UP000230463">
    <property type="component" value="Unassembled WGS sequence"/>
</dbReference>
<accession>A0A855FYD1</accession>